<keyword evidence="3" id="KW-1185">Reference proteome</keyword>
<gene>
    <name evidence="2" type="ORF">TTHERM_01251290</name>
</gene>
<dbReference type="EMBL" id="GG662694">
    <property type="protein sequence ID" value="EAR96254.3"/>
    <property type="molecule type" value="Genomic_DNA"/>
</dbReference>
<dbReference type="AlphaFoldDB" id="Q23I92"/>
<dbReference type="KEGG" id="tet:TTHERM_01251290"/>
<accession>Q23I92</accession>
<reference evidence="3" key="1">
    <citation type="journal article" date="2006" name="PLoS Biol.">
        <title>Macronuclear genome sequence of the ciliate Tetrahymena thermophila, a model eukaryote.</title>
        <authorList>
            <person name="Eisen J.A."/>
            <person name="Coyne R.S."/>
            <person name="Wu M."/>
            <person name="Wu D."/>
            <person name="Thiagarajan M."/>
            <person name="Wortman J.R."/>
            <person name="Badger J.H."/>
            <person name="Ren Q."/>
            <person name="Amedeo P."/>
            <person name="Jones K.M."/>
            <person name="Tallon L.J."/>
            <person name="Delcher A.L."/>
            <person name="Salzberg S.L."/>
            <person name="Silva J.C."/>
            <person name="Haas B.J."/>
            <person name="Majoros W.H."/>
            <person name="Farzad M."/>
            <person name="Carlton J.M."/>
            <person name="Smith R.K. Jr."/>
            <person name="Garg J."/>
            <person name="Pearlman R.E."/>
            <person name="Karrer K.M."/>
            <person name="Sun L."/>
            <person name="Manning G."/>
            <person name="Elde N.C."/>
            <person name="Turkewitz A.P."/>
            <person name="Asai D.J."/>
            <person name="Wilkes D.E."/>
            <person name="Wang Y."/>
            <person name="Cai H."/>
            <person name="Collins K."/>
            <person name="Stewart B.A."/>
            <person name="Lee S.R."/>
            <person name="Wilamowska K."/>
            <person name="Weinberg Z."/>
            <person name="Ruzzo W.L."/>
            <person name="Wloga D."/>
            <person name="Gaertig J."/>
            <person name="Frankel J."/>
            <person name="Tsao C.-C."/>
            <person name="Gorovsky M.A."/>
            <person name="Keeling P.J."/>
            <person name="Waller R.F."/>
            <person name="Patron N.J."/>
            <person name="Cherry J.M."/>
            <person name="Stover N.A."/>
            <person name="Krieger C.J."/>
            <person name="del Toro C."/>
            <person name="Ryder H.F."/>
            <person name="Williamson S.C."/>
            <person name="Barbeau R.A."/>
            <person name="Hamilton E.P."/>
            <person name="Orias E."/>
        </authorList>
    </citation>
    <scope>NUCLEOTIDE SEQUENCE [LARGE SCALE GENOMIC DNA]</scope>
    <source>
        <strain evidence="3">SB210</strain>
    </source>
</reference>
<dbReference type="GeneID" id="7824237"/>
<dbReference type="HOGENOM" id="CLU_1091873_0_0_1"/>
<proteinExistence type="predicted"/>
<evidence type="ECO:0000313" key="3">
    <source>
        <dbReference type="Proteomes" id="UP000009168"/>
    </source>
</evidence>
<dbReference type="InParanoid" id="Q23I92"/>
<dbReference type="Proteomes" id="UP000009168">
    <property type="component" value="Unassembled WGS sequence"/>
</dbReference>
<dbReference type="RefSeq" id="XP_001016499.3">
    <property type="nucleotide sequence ID" value="XM_001016499.3"/>
</dbReference>
<evidence type="ECO:0000313" key="2">
    <source>
        <dbReference type="EMBL" id="EAR96254.3"/>
    </source>
</evidence>
<keyword evidence="1" id="KW-0175">Coiled coil</keyword>
<evidence type="ECO:0000256" key="1">
    <source>
        <dbReference type="SAM" id="Coils"/>
    </source>
</evidence>
<organism evidence="2 3">
    <name type="scientific">Tetrahymena thermophila (strain SB210)</name>
    <dbReference type="NCBI Taxonomy" id="312017"/>
    <lineage>
        <taxon>Eukaryota</taxon>
        <taxon>Sar</taxon>
        <taxon>Alveolata</taxon>
        <taxon>Ciliophora</taxon>
        <taxon>Intramacronucleata</taxon>
        <taxon>Oligohymenophorea</taxon>
        <taxon>Hymenostomatida</taxon>
        <taxon>Tetrahymenina</taxon>
        <taxon>Tetrahymenidae</taxon>
        <taxon>Tetrahymena</taxon>
    </lineage>
</organism>
<name>Q23I92_TETTS</name>
<protein>
    <submittedName>
        <fullName evidence="2">Uncharacterized protein</fullName>
    </submittedName>
</protein>
<feature type="coiled-coil region" evidence="1">
    <location>
        <begin position="193"/>
        <end position="227"/>
    </location>
</feature>
<sequence>MSNFLFKIEFNPNDFPEIKNLENFYLDAFHKSYELYYKNQLSVLNSQTIEPLKQIEPNTGFLYSKKENNQNSKTQLKGGLESVIKKLNLKLWNDSHIGGGKVVNYEKIKFLIGVKPDSDIYVRVVAIQQNYQCFKEELQQYYLVHFYKYKHDIQRANIQPINTTLRENRSNLHKMEEELEQPQNTHVKQEYQENQEESENKFLKRQVEQLQKQFKEQQEISNQQSNLINILFSKYNLLENKLQEIMKCQNTIILD</sequence>